<protein>
    <submittedName>
        <fullName evidence="2">Uncharacterized protein</fullName>
    </submittedName>
</protein>
<organism evidence="2 4">
    <name type="scientific">Cannabis sativa</name>
    <name type="common">Hemp</name>
    <name type="synonym">Marijuana</name>
    <dbReference type="NCBI Taxonomy" id="3483"/>
    <lineage>
        <taxon>Eukaryota</taxon>
        <taxon>Viridiplantae</taxon>
        <taxon>Streptophyta</taxon>
        <taxon>Embryophyta</taxon>
        <taxon>Tracheophyta</taxon>
        <taxon>Spermatophyta</taxon>
        <taxon>Magnoliopsida</taxon>
        <taxon>eudicotyledons</taxon>
        <taxon>Gunneridae</taxon>
        <taxon>Pentapetalae</taxon>
        <taxon>rosids</taxon>
        <taxon>fabids</taxon>
        <taxon>Rosales</taxon>
        <taxon>Cannabaceae</taxon>
        <taxon>Cannabis</taxon>
    </lineage>
</organism>
<evidence type="ECO:0000256" key="1">
    <source>
        <dbReference type="SAM" id="MobiDB-lite"/>
    </source>
</evidence>
<evidence type="ECO:0000313" key="3">
    <source>
        <dbReference type="EMBL" id="KAF4392849.1"/>
    </source>
</evidence>
<keyword evidence="5" id="KW-1185">Reference proteome</keyword>
<evidence type="ECO:0000313" key="5">
    <source>
        <dbReference type="Proteomes" id="UP000583929"/>
    </source>
</evidence>
<feature type="compositionally biased region" description="Polar residues" evidence="1">
    <location>
        <begin position="66"/>
        <end position="85"/>
    </location>
</feature>
<dbReference type="PANTHER" id="PTHR36045">
    <property type="entry name" value="OS04G0558500 PROTEIN"/>
    <property type="match status" value="1"/>
</dbReference>
<dbReference type="PANTHER" id="PTHR36045:SF2">
    <property type="entry name" value="OS04G0558500 PROTEIN"/>
    <property type="match status" value="1"/>
</dbReference>
<dbReference type="AlphaFoldDB" id="A0A7J6GUV7"/>
<sequence>MASNDGPEDLETEAGEPQELGELESEVKELSAKIIQYRASLPDKLKDTFVSLLATQRPILPEGSEPGTSGDRNTDAGQGQVTSSIPADGDQETIEKIRLLKDKISSNASKMPIVLKRMRECISKIDKLDSQNRTIHPAFKRKRTS</sequence>
<reference evidence="4 5" key="1">
    <citation type="journal article" date="2020" name="bioRxiv">
        <title>Sequence and annotation of 42 cannabis genomes reveals extensive copy number variation in cannabinoid synthesis and pathogen resistance genes.</title>
        <authorList>
            <person name="Mckernan K.J."/>
            <person name="Helbert Y."/>
            <person name="Kane L.T."/>
            <person name="Ebling H."/>
            <person name="Zhang L."/>
            <person name="Liu B."/>
            <person name="Eaton Z."/>
            <person name="Mclaughlin S."/>
            <person name="Kingan S."/>
            <person name="Baybayan P."/>
            <person name="Concepcion G."/>
            <person name="Jordan M."/>
            <person name="Riva A."/>
            <person name="Barbazuk W."/>
            <person name="Harkins T."/>
        </authorList>
    </citation>
    <scope>NUCLEOTIDE SEQUENCE [LARGE SCALE GENOMIC DNA]</scope>
    <source>
        <strain evidence="4 5">cv. Jamaican Lion 4</strain>
        <strain evidence="3">Father</strain>
        <strain evidence="2">Mother</strain>
        <tissue evidence="2">Leaf</tissue>
    </source>
</reference>
<feature type="region of interest" description="Disordered" evidence="1">
    <location>
        <begin position="1"/>
        <end position="26"/>
    </location>
</feature>
<dbReference type="EMBL" id="JAATIQ010000050">
    <property type="protein sequence ID" value="KAF4392849.1"/>
    <property type="molecule type" value="Genomic_DNA"/>
</dbReference>
<dbReference type="EMBL" id="JAATIP010000041">
    <property type="protein sequence ID" value="KAF4386716.1"/>
    <property type="molecule type" value="Genomic_DNA"/>
</dbReference>
<evidence type="ECO:0000313" key="2">
    <source>
        <dbReference type="EMBL" id="KAF4386716.1"/>
    </source>
</evidence>
<dbReference type="Proteomes" id="UP000583929">
    <property type="component" value="Unassembled WGS sequence"/>
</dbReference>
<evidence type="ECO:0000313" key="4">
    <source>
        <dbReference type="Proteomes" id="UP000525078"/>
    </source>
</evidence>
<gene>
    <name evidence="2" type="ORF">F8388_006671</name>
    <name evidence="3" type="ORF">G4B88_011844</name>
</gene>
<accession>A0A7J6GUV7</accession>
<proteinExistence type="predicted"/>
<comment type="caution">
    <text evidence="2">The sequence shown here is derived from an EMBL/GenBank/DDBJ whole genome shotgun (WGS) entry which is preliminary data.</text>
</comment>
<feature type="compositionally biased region" description="Acidic residues" evidence="1">
    <location>
        <begin position="1"/>
        <end position="24"/>
    </location>
</feature>
<name>A0A7J6GUV7_CANSA</name>
<dbReference type="Proteomes" id="UP000525078">
    <property type="component" value="Unassembled WGS sequence"/>
</dbReference>
<feature type="region of interest" description="Disordered" evidence="1">
    <location>
        <begin position="55"/>
        <end position="92"/>
    </location>
</feature>